<keyword evidence="3" id="KW-1185">Reference proteome</keyword>
<evidence type="ECO:0000256" key="1">
    <source>
        <dbReference type="SAM" id="Phobius"/>
    </source>
</evidence>
<feature type="transmembrane region" description="Helical" evidence="1">
    <location>
        <begin position="95"/>
        <end position="114"/>
    </location>
</feature>
<name>A0A392MCE2_9FABA</name>
<sequence>MKGLLTMWSVGSKLKEVEGDKKLAERIKKIADQYHKTVDTIEDDEGTGPLITMEKMYVILSTVLPSFLGFLMSNTWKQCLKELGAAFMTLASQQISVASVMMILTGGAILRGIVHWNRYLANKNMERIRKILEIEYKNKEVEQPQEGTSRAVVRSSGSI</sequence>
<evidence type="ECO:0008006" key="4">
    <source>
        <dbReference type="Google" id="ProtNLM"/>
    </source>
</evidence>
<accession>A0A392MCE2</accession>
<organism evidence="2 3">
    <name type="scientific">Trifolium medium</name>
    <dbReference type="NCBI Taxonomy" id="97028"/>
    <lineage>
        <taxon>Eukaryota</taxon>
        <taxon>Viridiplantae</taxon>
        <taxon>Streptophyta</taxon>
        <taxon>Embryophyta</taxon>
        <taxon>Tracheophyta</taxon>
        <taxon>Spermatophyta</taxon>
        <taxon>Magnoliopsida</taxon>
        <taxon>eudicotyledons</taxon>
        <taxon>Gunneridae</taxon>
        <taxon>Pentapetalae</taxon>
        <taxon>rosids</taxon>
        <taxon>fabids</taxon>
        <taxon>Fabales</taxon>
        <taxon>Fabaceae</taxon>
        <taxon>Papilionoideae</taxon>
        <taxon>50 kb inversion clade</taxon>
        <taxon>NPAAA clade</taxon>
        <taxon>Hologalegina</taxon>
        <taxon>IRL clade</taxon>
        <taxon>Trifolieae</taxon>
        <taxon>Trifolium</taxon>
    </lineage>
</organism>
<keyword evidence="1" id="KW-1133">Transmembrane helix</keyword>
<dbReference type="EMBL" id="LXQA010007442">
    <property type="protein sequence ID" value="MCH84823.1"/>
    <property type="molecule type" value="Genomic_DNA"/>
</dbReference>
<evidence type="ECO:0000313" key="3">
    <source>
        <dbReference type="Proteomes" id="UP000265520"/>
    </source>
</evidence>
<reference evidence="2 3" key="1">
    <citation type="journal article" date="2018" name="Front. Plant Sci.">
        <title>Red Clover (Trifolium pratense) and Zigzag Clover (T. medium) - A Picture of Genomic Similarities and Differences.</title>
        <authorList>
            <person name="Dluhosova J."/>
            <person name="Istvanek J."/>
            <person name="Nedelnik J."/>
            <person name="Repkova J."/>
        </authorList>
    </citation>
    <scope>NUCLEOTIDE SEQUENCE [LARGE SCALE GENOMIC DNA]</scope>
    <source>
        <strain evidence="3">cv. 10/8</strain>
        <tissue evidence="2">Leaf</tissue>
    </source>
</reference>
<keyword evidence="1" id="KW-0812">Transmembrane</keyword>
<evidence type="ECO:0000313" key="2">
    <source>
        <dbReference type="EMBL" id="MCH84823.1"/>
    </source>
</evidence>
<protein>
    <recommendedName>
        <fullName evidence="4">Transmembrane protein</fullName>
    </recommendedName>
</protein>
<feature type="transmembrane region" description="Helical" evidence="1">
    <location>
        <begin position="57"/>
        <end position="75"/>
    </location>
</feature>
<dbReference type="Proteomes" id="UP000265520">
    <property type="component" value="Unassembled WGS sequence"/>
</dbReference>
<feature type="non-terminal residue" evidence="2">
    <location>
        <position position="159"/>
    </location>
</feature>
<gene>
    <name evidence="2" type="ORF">A2U01_0005660</name>
</gene>
<proteinExistence type="predicted"/>
<dbReference type="AlphaFoldDB" id="A0A392MCE2"/>
<keyword evidence="1" id="KW-0472">Membrane</keyword>
<comment type="caution">
    <text evidence="2">The sequence shown here is derived from an EMBL/GenBank/DDBJ whole genome shotgun (WGS) entry which is preliminary data.</text>
</comment>